<evidence type="ECO:0000256" key="1">
    <source>
        <dbReference type="SAM" id="SignalP"/>
    </source>
</evidence>
<sequence>MIAHLLKNCNCLKRFQLRKRLFRFLPLLMLLLFATNQKTLAQGDLNIQGKMSSSVDDQYFHFNWWGFARYDTDGKVWCDNVDSENSHILKTWSGTSPGWAGFDSGSLSSASAGAGNGAIQLGPSMPYTIVFKYETGSNSTGCNLHWGYSSFSGTTAKIKAPVNLLASFQTSPNYSVKLTWNKGTSIDNNNIQYLIKRNGTEIARASGGSVEFVDTGILPGMGYSYTVQTIVGPNAPGDWIRDVSDAVSTTISSQSFQLTATQTDVGRIKLTWPTLSSIKGLERIAIFRDGEVITELTKTTKTYNDPDVMPGMYYSYRLGLIEDEDPNTPAIDVNNWTSNIAKGRSLPKGKISGYVKGKTNGGVPGVEITVTSKTNLSDKETAQTYSYTTTSGADGYYEISNIFFAASAEYIVKPKMPGYDKPRFDPDSLIRKLDIDNFNQSQVNFSDTASFAISGKVYFSSLIDSNGVSIKLPLKDAEIWVDGKNTQTKTSPDGSYSTTIINGGVYTVEAKFKNHTIKAVGEIVSSKRVSVYSLVNGVDFEDLTTDTLNIHVAASCDAFIGEYALVKLTSAVAGVTPTGDKLIYGKPIKISSKAFSRGTTFGQKEPGITSLILPATQFNVQVVEVRELNGINSNKLEYFTREYNVQSADLGKRDTIDGKAVIRQADFIYHKDLEVLLNNGNDIFSEKKKFRPTGQDKFLVAQNDKYPVNIKIRETYEYDGVQYNCALDTGTVYIYDAISDSTDRQELKMDSGFVKYFVKVGQPVLEAPYEKSIQFVGKVGGRQTSVIVKAVVEGERPRRETFVTKTPEIPFFVLHDPPGDKSFSKISKGTTISTTSTTQYGGGAGGGAYADVKTGKGVVLPIIGKIGAAIQIQSEVEAGADKNSGTTTNRTITFTEDFSTSGEETLVGNEGDLYVGASLNMTYALTDKLYYNESKQDMDRDTSLAVNNDGFNTTFLYTEKHIKNTLLAQLSTLYSISKSDYDVAYQKVKSGDNSISNEVLEKMNQQQLEYKANIDAWKSALVKNEANRKNAKDRKLPDGVKGVVGGNISFSSGAIYDNTISIDADTTTFDEVSVYLNGYVKVGISMHGGEANETNAGGLVTFRFNHSKNKENSTTTSTTTSYHLEDNDIGDFFSVGLAEDQVYGTPVFKTVSGSSSCPHENNTQFRHLPAMQIAGVSEQRNVPSDKPAKFEILISNRSESDETVEYAIKLDPLSNLDGAKVLVGGQDVTNKAATYYIPTGKSFKLPVEVYRGPLTSTYENLTLVIFSTCDNTLDDISEFDTLAKPKVKFNAYFQNRCSDVDLFVPGDNWVVNQSNNNQLFVAFSKYDASESSPLTTVGLQYRKINTDYENGLWQTVITVPKANLKDKYYDYTFDVSGLPDGNYELRAIAICQGVDVNYSPVYKGKIDRKSAVAFGVPSPKNGILTVADIIGITFNKDIVYADISNPVKVTLKRKDNGQLIPATFLSDGKNFEIRTIPANAINDYENVELIATIKNLTDVIGNKVADSISWSFVVNLSPVYWSPANITINAIENQQTSFGAKLINKSGTPQNFSLIKYPEWLRPTIKSSKIVAQGQENIDFELNKNLNTGTYADTVIALIDGKRQFLYVKVNVSKTPPVWTVNPSAFKYNMAVTAQFSLNQTDTLTSKDIRDKIGVFVGNECRGIAPIEYDSDANKYIAYITAYSNTAGEELTIRFWDAYPGVEYQGKELLSFVANGTIGNLTNPIILHPEGVIQTIPLKKGWTWISLNVENSDMSLKKILSSLKPTEGDIIKTLSNNNTYSQYSSKLGWVGTFDKINLYNSYMIYVAKPDTLRVLGNFMTQPANVVLNKGWNWTGYPMAINMELGTYLKNFNPSDGLKVVSQEEFAQYNAVTKTWSGSLKYLRPGKGYKIYSGTDTFTIPVIPYAPNPGEDQGNIQTAPVYNPAAPTIINNNNTTVTSTVYQNTSVNTVNYENNMSVTSVINQGGQIINNTNNRYETYVYVENKLVNIVNQVVLPDGKSVGFIPVNGDKTDDGKTVEIKVYDKVEKKEYTAKVEEPLKQQGDQITGNIDHPVILVLEGNADLKVENIVESSEVNKGENFNYIIRIKNVGKDLAVNAILKDTLDASINYISSSFANTSFNDVENVMEIQLAKLEAEAEQEIILVLKANKIGDTYLGKGNIVVNNDVNLSNNSLKPQSLRVIDNRSNSAKLLIPSLFTPNGDGINDLFEIVGVNEFYASNTLIIFNKAYNQIFKKDNYQNDWTGDNLPMGSYGYILKVKGKDGVEQVFKGYITIVY</sequence>
<accession>H8KSE0</accession>
<feature type="signal peptide" evidence="1">
    <location>
        <begin position="1"/>
        <end position="41"/>
    </location>
</feature>
<name>H8KSE0_SOLCM</name>
<dbReference type="Pfam" id="PF13585">
    <property type="entry name" value="CHU_C"/>
    <property type="match status" value="1"/>
</dbReference>
<dbReference type="OrthoDB" id="976756at2"/>
<reference evidence="3" key="1">
    <citation type="submission" date="2012-02" db="EMBL/GenBank/DDBJ databases">
        <title>The complete genome of Solitalea canadensis DSM 3403.</title>
        <authorList>
            <consortium name="US DOE Joint Genome Institute (JGI-PGF)"/>
            <person name="Lucas S."/>
            <person name="Copeland A."/>
            <person name="Lapidus A."/>
            <person name="Glavina del Rio T."/>
            <person name="Dalin E."/>
            <person name="Tice H."/>
            <person name="Bruce D."/>
            <person name="Goodwin L."/>
            <person name="Pitluck S."/>
            <person name="Peters L."/>
            <person name="Ovchinnikova G."/>
            <person name="Lu M."/>
            <person name="Kyrpides N."/>
            <person name="Mavromatis K."/>
            <person name="Ivanova N."/>
            <person name="Brettin T."/>
            <person name="Detter J.C."/>
            <person name="Han C."/>
            <person name="Larimer F."/>
            <person name="Land M."/>
            <person name="Hauser L."/>
            <person name="Markowitz V."/>
            <person name="Cheng J.-F."/>
            <person name="Hugenholtz P."/>
            <person name="Woyke T."/>
            <person name="Wu D."/>
            <person name="Spring S."/>
            <person name="Schroeder M."/>
            <person name="Kopitz M."/>
            <person name="Brambilla E."/>
            <person name="Klenk H.-P."/>
            <person name="Eisen J.A."/>
        </authorList>
    </citation>
    <scope>NUCLEOTIDE SEQUENCE</scope>
    <source>
        <strain evidence="3">DSM 3403</strain>
    </source>
</reference>
<dbReference type="GO" id="GO:0030246">
    <property type="term" value="F:carbohydrate binding"/>
    <property type="evidence" value="ECO:0007669"/>
    <property type="project" value="InterPro"/>
</dbReference>
<dbReference type="SUPFAM" id="SSF49452">
    <property type="entry name" value="Starch-binding domain-like"/>
    <property type="match status" value="1"/>
</dbReference>
<evidence type="ECO:0000313" key="4">
    <source>
        <dbReference type="Proteomes" id="UP000007590"/>
    </source>
</evidence>
<protein>
    <recommendedName>
        <fullName evidence="2">DUF11 domain-containing protein</fullName>
    </recommendedName>
</protein>
<dbReference type="InterPro" id="IPR047589">
    <property type="entry name" value="DUF11_rpt"/>
</dbReference>
<proteinExistence type="predicted"/>
<dbReference type="InterPro" id="IPR036116">
    <property type="entry name" value="FN3_sf"/>
</dbReference>
<organism evidence="3 4">
    <name type="scientific">Solitalea canadensis (strain ATCC 29591 / DSM 3403 / JCM 21819 / LMG 8368 / NBRC 15130 / NCIMB 12057 / USAM 9D)</name>
    <name type="common">Flexibacter canadensis</name>
    <dbReference type="NCBI Taxonomy" id="929556"/>
    <lineage>
        <taxon>Bacteria</taxon>
        <taxon>Pseudomonadati</taxon>
        <taxon>Bacteroidota</taxon>
        <taxon>Sphingobacteriia</taxon>
        <taxon>Sphingobacteriales</taxon>
        <taxon>Sphingobacteriaceae</taxon>
        <taxon>Solitalea</taxon>
    </lineage>
</organism>
<dbReference type="eggNOG" id="COG4733">
    <property type="taxonomic scope" value="Bacteria"/>
</dbReference>
<dbReference type="STRING" id="929556.Solca_3029"/>
<dbReference type="KEGG" id="scn:Solca_3029"/>
<dbReference type="Gene3D" id="2.60.40.10">
    <property type="entry name" value="Immunoglobulins"/>
    <property type="match status" value="1"/>
</dbReference>
<evidence type="ECO:0000259" key="2">
    <source>
        <dbReference type="Pfam" id="PF01345"/>
    </source>
</evidence>
<dbReference type="InterPro" id="IPR013784">
    <property type="entry name" value="Carb-bd-like_fold"/>
</dbReference>
<evidence type="ECO:0000313" key="3">
    <source>
        <dbReference type="EMBL" id="AFD08048.1"/>
    </source>
</evidence>
<keyword evidence="4" id="KW-1185">Reference proteome</keyword>
<dbReference type="NCBIfam" id="TIGR01451">
    <property type="entry name" value="B_ant_repeat"/>
    <property type="match status" value="1"/>
</dbReference>
<dbReference type="Pfam" id="PF01345">
    <property type="entry name" value="DUF11"/>
    <property type="match status" value="1"/>
</dbReference>
<dbReference type="InterPro" id="IPR001434">
    <property type="entry name" value="OmcB-like_DUF11"/>
</dbReference>
<feature type="domain" description="DUF11" evidence="2">
    <location>
        <begin position="2061"/>
        <end position="2171"/>
    </location>
</feature>
<dbReference type="SUPFAM" id="SSF49265">
    <property type="entry name" value="Fibronectin type III"/>
    <property type="match status" value="1"/>
</dbReference>
<dbReference type="eggNOG" id="COG1361">
    <property type="taxonomic scope" value="Bacteria"/>
</dbReference>
<feature type="chain" id="PRO_5003614451" description="DUF11 domain-containing protein" evidence="1">
    <location>
        <begin position="42"/>
        <end position="2274"/>
    </location>
</feature>
<gene>
    <name evidence="3" type="ordered locus">Solca_3029</name>
</gene>
<dbReference type="Proteomes" id="UP000007590">
    <property type="component" value="Chromosome"/>
</dbReference>
<dbReference type="EMBL" id="CP003349">
    <property type="protein sequence ID" value="AFD08048.1"/>
    <property type="molecule type" value="Genomic_DNA"/>
</dbReference>
<dbReference type="HOGENOM" id="CLU_230420_0_0_10"/>
<dbReference type="InterPro" id="IPR013783">
    <property type="entry name" value="Ig-like_fold"/>
</dbReference>
<keyword evidence="1" id="KW-0732">Signal</keyword>